<dbReference type="AlphaFoldDB" id="A0A502BR06"/>
<dbReference type="InterPro" id="IPR015422">
    <property type="entry name" value="PyrdxlP-dep_Trfase_small"/>
</dbReference>
<gene>
    <name evidence="6" type="ORF">FHY56_08930</name>
</gene>
<proteinExistence type="inferred from homology"/>
<dbReference type="InterPro" id="IPR020578">
    <property type="entry name" value="Aminotrans_V_PyrdxlP_BS"/>
</dbReference>
<evidence type="ECO:0000313" key="7">
    <source>
        <dbReference type="Proteomes" id="UP000315388"/>
    </source>
</evidence>
<keyword evidence="6" id="KW-0808">Transferase</keyword>
<comment type="similarity">
    <text evidence="3">Belongs to the class-V pyridoxal-phosphate-dependent aminotransferase family.</text>
</comment>
<dbReference type="GO" id="GO:0008483">
    <property type="term" value="F:transaminase activity"/>
    <property type="evidence" value="ECO:0007669"/>
    <property type="project" value="UniProtKB-KW"/>
</dbReference>
<reference evidence="6 7" key="1">
    <citation type="journal article" date="2003" name="Int. J. Syst. Evol. Microbiol.">
        <title>Towards a standardized format for the description of a novel species (of an established genus): Ochrobactrum gallinifaecis sp. nov.</title>
        <authorList>
            <person name="Kampfer P."/>
            <person name="Buczolits S."/>
            <person name="Albrecht A."/>
            <person name="Busse H.J."/>
            <person name="Stackebrandt E."/>
        </authorList>
    </citation>
    <scope>NUCLEOTIDE SEQUENCE [LARGE SCALE GENOMIC DNA]</scope>
    <source>
        <strain evidence="6 7">ISO 196</strain>
    </source>
</reference>
<name>A0A502BR06_9HYPH</name>
<dbReference type="Gene3D" id="3.40.640.10">
    <property type="entry name" value="Type I PLP-dependent aspartate aminotransferase-like (Major domain)"/>
    <property type="match status" value="1"/>
</dbReference>
<dbReference type="Gene3D" id="3.90.1150.10">
    <property type="entry name" value="Aspartate Aminotransferase, domain 1"/>
    <property type="match status" value="1"/>
</dbReference>
<evidence type="ECO:0000256" key="4">
    <source>
        <dbReference type="RuleBase" id="RU004504"/>
    </source>
</evidence>
<evidence type="ECO:0000256" key="1">
    <source>
        <dbReference type="ARBA" id="ARBA00001933"/>
    </source>
</evidence>
<dbReference type="InterPro" id="IPR015421">
    <property type="entry name" value="PyrdxlP-dep_Trfase_major"/>
</dbReference>
<keyword evidence="6" id="KW-0032">Aminotransferase</keyword>
<evidence type="ECO:0000256" key="3">
    <source>
        <dbReference type="RuleBase" id="RU004075"/>
    </source>
</evidence>
<dbReference type="InterPro" id="IPR015424">
    <property type="entry name" value="PyrdxlP-dep_Trfase"/>
</dbReference>
<dbReference type="InterPro" id="IPR000192">
    <property type="entry name" value="Aminotrans_V_dom"/>
</dbReference>
<sequence>MRAAPTKPLFADDPDGISGVSFSNVGKLFPIKDKRIYLNNASIGALSSPVVASVERFLENCRDNGRNDYPHWCSHADTVIKDRVAKLIGAKRSEIAFVKNTTEGLVNVANGLSWNEGDNVIIADFEYPSNVYCWMKLAAKGVSIRWVKNRDGRVLVDDIRALMDEKTRLVSLSAVQFTNGFRQDLEQTSALCKEHGVLLNLDAIQWVGALEMDVVKYGVDFMAFGGHKWMLAPVGTGIFFCRKEVLELLDPPSVGYHSVDRGEDHLEYLLEYRPNAGRFEEALVNFPGIWGLDAAVHLQLQLTPRAIEKHIYSLNSHAAEGLKRKGYQISSPFADHERSGNLSFLHPSISPADIDKKLQAAGIDLAQRGGRLRISPSYYNDIAEIDQLLHHLP</sequence>
<dbReference type="Pfam" id="PF00266">
    <property type="entry name" value="Aminotran_5"/>
    <property type="match status" value="1"/>
</dbReference>
<protein>
    <submittedName>
        <fullName evidence="6">Aminotransferase class V-fold PLP-dependent enzyme</fullName>
    </submittedName>
</protein>
<keyword evidence="2" id="KW-0663">Pyridoxal phosphate</keyword>
<evidence type="ECO:0000313" key="6">
    <source>
        <dbReference type="EMBL" id="TPF75588.1"/>
    </source>
</evidence>
<dbReference type="PROSITE" id="PS00595">
    <property type="entry name" value="AA_TRANSFER_CLASS_5"/>
    <property type="match status" value="1"/>
</dbReference>
<dbReference type="Proteomes" id="UP000315388">
    <property type="component" value="Unassembled WGS sequence"/>
</dbReference>
<dbReference type="PANTHER" id="PTHR43586:SF15">
    <property type="entry name" value="BLR3095 PROTEIN"/>
    <property type="match status" value="1"/>
</dbReference>
<feature type="domain" description="Aminotransferase class V" evidence="5">
    <location>
        <begin position="36"/>
        <end position="369"/>
    </location>
</feature>
<evidence type="ECO:0000256" key="2">
    <source>
        <dbReference type="ARBA" id="ARBA00022898"/>
    </source>
</evidence>
<dbReference type="PANTHER" id="PTHR43586">
    <property type="entry name" value="CYSTEINE DESULFURASE"/>
    <property type="match status" value="1"/>
</dbReference>
<comment type="caution">
    <text evidence="6">The sequence shown here is derived from an EMBL/GenBank/DDBJ whole genome shotgun (WGS) entry which is preliminary data.</text>
</comment>
<organism evidence="6 7">
    <name type="scientific">Brucella gallinifaecis</name>
    <dbReference type="NCBI Taxonomy" id="215590"/>
    <lineage>
        <taxon>Bacteria</taxon>
        <taxon>Pseudomonadati</taxon>
        <taxon>Pseudomonadota</taxon>
        <taxon>Alphaproteobacteria</taxon>
        <taxon>Hyphomicrobiales</taxon>
        <taxon>Brucellaceae</taxon>
        <taxon>Brucella/Ochrobactrum group</taxon>
        <taxon>Brucella</taxon>
    </lineage>
</organism>
<dbReference type="SUPFAM" id="SSF53383">
    <property type="entry name" value="PLP-dependent transferases"/>
    <property type="match status" value="1"/>
</dbReference>
<dbReference type="EMBL" id="VEWJ01000005">
    <property type="protein sequence ID" value="TPF75588.1"/>
    <property type="molecule type" value="Genomic_DNA"/>
</dbReference>
<comment type="cofactor">
    <cofactor evidence="1 4">
        <name>pyridoxal 5'-phosphate</name>
        <dbReference type="ChEBI" id="CHEBI:597326"/>
    </cofactor>
</comment>
<evidence type="ECO:0000259" key="5">
    <source>
        <dbReference type="Pfam" id="PF00266"/>
    </source>
</evidence>
<accession>A0A502BR06</accession>
<dbReference type="OrthoDB" id="9804366at2"/>
<keyword evidence="7" id="KW-1185">Reference proteome</keyword>